<accession>A0A0W7X6J3</accession>
<proteinExistence type="predicted"/>
<dbReference type="AlphaFoldDB" id="A0A0W7X6J3"/>
<dbReference type="Pfam" id="PF18897">
    <property type="entry name" value="Gp3-like"/>
    <property type="match status" value="1"/>
</dbReference>
<gene>
    <name evidence="2" type="ORF">AT728_18885</name>
</gene>
<evidence type="ECO:0000313" key="2">
    <source>
        <dbReference type="EMBL" id="KUF18416.1"/>
    </source>
</evidence>
<reference evidence="2 3" key="1">
    <citation type="submission" date="2015-12" db="EMBL/GenBank/DDBJ databases">
        <title>Draft genome sequence of Streptomyces silvensis ATCC 53525, a producer of novel hormone antagonists.</title>
        <authorList>
            <person name="Johnston C.W."/>
            <person name="Li Y."/>
            <person name="Magarvey N.A."/>
        </authorList>
    </citation>
    <scope>NUCLEOTIDE SEQUENCE [LARGE SCALE GENOMIC DNA]</scope>
    <source>
        <strain evidence="2 3">ATCC 53525</strain>
    </source>
</reference>
<feature type="region of interest" description="Disordered" evidence="1">
    <location>
        <begin position="282"/>
        <end position="303"/>
    </location>
</feature>
<organism evidence="2 3">
    <name type="scientific">Streptomyces silvensis</name>
    <dbReference type="NCBI Taxonomy" id="1765722"/>
    <lineage>
        <taxon>Bacteria</taxon>
        <taxon>Bacillati</taxon>
        <taxon>Actinomycetota</taxon>
        <taxon>Actinomycetes</taxon>
        <taxon>Kitasatosporales</taxon>
        <taxon>Streptomycetaceae</taxon>
        <taxon>Streptomyces</taxon>
    </lineage>
</organism>
<name>A0A0W7X6J3_9ACTN</name>
<dbReference type="RefSeq" id="WP_058847325.1">
    <property type="nucleotide sequence ID" value="NZ_LOCL01000030.1"/>
</dbReference>
<evidence type="ECO:0000313" key="3">
    <source>
        <dbReference type="Proteomes" id="UP000054804"/>
    </source>
</evidence>
<dbReference type="EMBL" id="LOCL01000030">
    <property type="protein sequence ID" value="KUF18416.1"/>
    <property type="molecule type" value="Genomic_DNA"/>
</dbReference>
<dbReference type="InterPro" id="IPR043991">
    <property type="entry name" value="Gp3-like"/>
</dbReference>
<dbReference type="STRING" id="1765722.AT728_18885"/>
<comment type="caution">
    <text evidence="2">The sequence shown here is derived from an EMBL/GenBank/DDBJ whole genome shotgun (WGS) entry which is preliminary data.</text>
</comment>
<evidence type="ECO:0000256" key="1">
    <source>
        <dbReference type="SAM" id="MobiDB-lite"/>
    </source>
</evidence>
<sequence>MPILDLQMRMRQLGEIRIGRVVATGRVSKKTGKPILRPEKLDKFRFTSASREILASVAELYGGEVQPWTPANGGPSEFEVFSNVNRLPVLIPPRDAVSQWYELYAGSQCKRRCDGRTEQKSDRPCMCDPDNRDCAITTRVNVMLRDVPALGQWLLVSKGYHAAVTLPPAAELLAQAGGYVSGWLGMEEKTGLVNDKPTRFKVPTLDVEITPAALMEGKVTGAPAVAKGPERVAITGGRPDYAALADVADTAEEVAKLWKQAVDAKHMDDALAAVLKARGEELRAEEAPQGGPHPDGAQRILNPADYGDVPPEQGEELVHDVEVVEDDDIEGLWFQIIAAAGLLGLTTDQVEQQFAEANGGLHPSTASAHRLRGFLASLKGGRA</sequence>
<keyword evidence="3" id="KW-1185">Reference proteome</keyword>
<dbReference type="OrthoDB" id="3515662at2"/>
<protein>
    <submittedName>
        <fullName evidence="2">Uncharacterized protein</fullName>
    </submittedName>
</protein>
<dbReference type="Proteomes" id="UP000054804">
    <property type="component" value="Unassembled WGS sequence"/>
</dbReference>